<accession>A0A834W394</accession>
<dbReference type="EMBL" id="JAAIUW010000013">
    <property type="protein sequence ID" value="KAF7802744.1"/>
    <property type="molecule type" value="Genomic_DNA"/>
</dbReference>
<dbReference type="AlphaFoldDB" id="A0A834W394"/>
<evidence type="ECO:0000256" key="1">
    <source>
        <dbReference type="SAM" id="MobiDB-lite"/>
    </source>
</evidence>
<dbReference type="Proteomes" id="UP000634136">
    <property type="component" value="Unassembled WGS sequence"/>
</dbReference>
<reference evidence="2" key="1">
    <citation type="submission" date="2020-09" db="EMBL/GenBank/DDBJ databases">
        <title>Genome-Enabled Discovery of Anthraquinone Biosynthesis in Senna tora.</title>
        <authorList>
            <person name="Kang S.-H."/>
            <person name="Pandey R.P."/>
            <person name="Lee C.-M."/>
            <person name="Sim J.-S."/>
            <person name="Jeong J.-T."/>
            <person name="Choi B.-S."/>
            <person name="Jung M."/>
            <person name="Ginzburg D."/>
            <person name="Zhao K."/>
            <person name="Won S.Y."/>
            <person name="Oh T.-J."/>
            <person name="Yu Y."/>
            <person name="Kim N.-H."/>
            <person name="Lee O.R."/>
            <person name="Lee T.-H."/>
            <person name="Bashyal P."/>
            <person name="Kim T.-S."/>
            <person name="Lee W.-H."/>
            <person name="Kawkins C."/>
            <person name="Kim C.-K."/>
            <person name="Kim J.S."/>
            <person name="Ahn B.O."/>
            <person name="Rhee S.Y."/>
            <person name="Sohng J.K."/>
        </authorList>
    </citation>
    <scope>NUCLEOTIDE SEQUENCE</scope>
    <source>
        <tissue evidence="2">Leaf</tissue>
    </source>
</reference>
<sequence length="71" mass="7381">MDLLIPPSSSCSHKHSSKNSKRDWDALTPIKIFPLVLEGADGDGFVAQVISEGEAGDGVEDVESVGVIGAT</sequence>
<evidence type="ECO:0000313" key="2">
    <source>
        <dbReference type="EMBL" id="KAF7802744.1"/>
    </source>
</evidence>
<gene>
    <name evidence="2" type="ORF">G2W53_041855</name>
</gene>
<comment type="caution">
    <text evidence="2">The sequence shown here is derived from an EMBL/GenBank/DDBJ whole genome shotgun (WGS) entry which is preliminary data.</text>
</comment>
<keyword evidence="3" id="KW-1185">Reference proteome</keyword>
<name>A0A834W394_9FABA</name>
<organism evidence="2 3">
    <name type="scientific">Senna tora</name>
    <dbReference type="NCBI Taxonomy" id="362788"/>
    <lineage>
        <taxon>Eukaryota</taxon>
        <taxon>Viridiplantae</taxon>
        <taxon>Streptophyta</taxon>
        <taxon>Embryophyta</taxon>
        <taxon>Tracheophyta</taxon>
        <taxon>Spermatophyta</taxon>
        <taxon>Magnoliopsida</taxon>
        <taxon>eudicotyledons</taxon>
        <taxon>Gunneridae</taxon>
        <taxon>Pentapetalae</taxon>
        <taxon>rosids</taxon>
        <taxon>fabids</taxon>
        <taxon>Fabales</taxon>
        <taxon>Fabaceae</taxon>
        <taxon>Caesalpinioideae</taxon>
        <taxon>Cassia clade</taxon>
        <taxon>Senna</taxon>
    </lineage>
</organism>
<feature type="region of interest" description="Disordered" evidence="1">
    <location>
        <begin position="1"/>
        <end position="21"/>
    </location>
</feature>
<protein>
    <submittedName>
        <fullName evidence="2">Uncharacterized protein</fullName>
    </submittedName>
</protein>
<evidence type="ECO:0000313" key="3">
    <source>
        <dbReference type="Proteomes" id="UP000634136"/>
    </source>
</evidence>
<proteinExistence type="predicted"/>